<evidence type="ECO:0000256" key="1">
    <source>
        <dbReference type="SAM" id="Phobius"/>
    </source>
</evidence>
<keyword evidence="1" id="KW-1133">Transmembrane helix</keyword>
<reference evidence="3" key="1">
    <citation type="submission" date="2016-06" db="EMBL/GenBank/DDBJ databases">
        <title>NZP2037 Pacbio-Illumina hybrid assembly.</title>
        <authorList>
            <person name="Ramsay J.P."/>
        </authorList>
    </citation>
    <scope>NUCLEOTIDE SEQUENCE [LARGE SCALE GENOMIC DNA]</scope>
    <source>
        <strain evidence="3">R7ANS::ICEMlSym2042</strain>
    </source>
</reference>
<gene>
    <name evidence="2" type="ORF">BAE39_18235</name>
</gene>
<feature type="transmembrane region" description="Helical" evidence="1">
    <location>
        <begin position="21"/>
        <end position="46"/>
    </location>
</feature>
<dbReference type="RefSeq" id="WP_064987692.1">
    <property type="nucleotide sequence ID" value="NZ_LZTH01000001.1"/>
</dbReference>
<accession>A0A1A5IN73</accession>
<keyword evidence="1" id="KW-0812">Transmembrane</keyword>
<dbReference type="GeneID" id="66682628"/>
<sequence length="87" mass="9280">MIEFERGCAKTRLRPSFGTMGFLIGTMSLGEVAEVTAAFVIVQVALNWLVDNYTGLADCLSPTNRVASLLLAFDQLDDVPPGGRSGS</sequence>
<organism evidence="2 3">
    <name type="scientific">Rhizobium loti</name>
    <name type="common">Mesorhizobium loti</name>
    <dbReference type="NCBI Taxonomy" id="381"/>
    <lineage>
        <taxon>Bacteria</taxon>
        <taxon>Pseudomonadati</taxon>
        <taxon>Pseudomonadota</taxon>
        <taxon>Alphaproteobacteria</taxon>
        <taxon>Hyphomicrobiales</taxon>
        <taxon>Phyllobacteriaceae</taxon>
        <taxon>Mesorhizobium</taxon>
    </lineage>
</organism>
<name>A0A1A5IN73_RHILI</name>
<dbReference type="EMBL" id="LZTJ01000023">
    <property type="protein sequence ID" value="OBP74291.1"/>
    <property type="molecule type" value="Genomic_DNA"/>
</dbReference>
<dbReference type="AlphaFoldDB" id="A0A1A5IN73"/>
<keyword evidence="1" id="KW-0472">Membrane</keyword>
<evidence type="ECO:0000313" key="3">
    <source>
        <dbReference type="Proteomes" id="UP000093748"/>
    </source>
</evidence>
<dbReference type="OrthoDB" id="9810134at2"/>
<evidence type="ECO:0000313" key="2">
    <source>
        <dbReference type="EMBL" id="OBP74291.1"/>
    </source>
</evidence>
<proteinExistence type="predicted"/>
<protein>
    <submittedName>
        <fullName evidence="2">Uncharacterized protein</fullName>
    </submittedName>
</protein>
<comment type="caution">
    <text evidence="2">The sequence shown here is derived from an EMBL/GenBank/DDBJ whole genome shotgun (WGS) entry which is preliminary data.</text>
</comment>
<dbReference type="Proteomes" id="UP000093748">
    <property type="component" value="Unassembled WGS sequence"/>
</dbReference>